<dbReference type="RefSeq" id="WP_188706894.1">
    <property type="nucleotide sequence ID" value="NZ_BMIG01000002.1"/>
</dbReference>
<keyword evidence="5 8" id="KW-0472">Membrane</keyword>
<evidence type="ECO:0000313" key="11">
    <source>
        <dbReference type="Proteomes" id="UP000620596"/>
    </source>
</evidence>
<evidence type="ECO:0000256" key="8">
    <source>
        <dbReference type="SAM" id="Phobius"/>
    </source>
</evidence>
<keyword evidence="11" id="KW-1185">Reference proteome</keyword>
<dbReference type="InterPro" id="IPR050401">
    <property type="entry name" value="Cyclic_nucleotide_synthase"/>
</dbReference>
<evidence type="ECO:0000256" key="4">
    <source>
        <dbReference type="ARBA" id="ARBA00022989"/>
    </source>
</evidence>
<dbReference type="PANTHER" id="PTHR11920">
    <property type="entry name" value="GUANYLYL CYCLASE"/>
    <property type="match status" value="1"/>
</dbReference>
<dbReference type="InterPro" id="IPR001054">
    <property type="entry name" value="A/G_cyclase"/>
</dbReference>
<accession>A0A916S904</accession>
<dbReference type="Pfam" id="PF00211">
    <property type="entry name" value="Guanylate_cyc"/>
    <property type="match status" value="1"/>
</dbReference>
<keyword evidence="3" id="KW-0547">Nucleotide-binding</keyword>
<dbReference type="AlphaFoldDB" id="A0A916S904"/>
<dbReference type="GO" id="GO:0000166">
    <property type="term" value="F:nucleotide binding"/>
    <property type="evidence" value="ECO:0007669"/>
    <property type="project" value="UniProtKB-KW"/>
</dbReference>
<evidence type="ECO:0000256" key="5">
    <source>
        <dbReference type="ARBA" id="ARBA00023136"/>
    </source>
</evidence>
<evidence type="ECO:0000256" key="3">
    <source>
        <dbReference type="ARBA" id="ARBA00022741"/>
    </source>
</evidence>
<dbReference type="Proteomes" id="UP000620596">
    <property type="component" value="Unassembled WGS sequence"/>
</dbReference>
<dbReference type="EMBL" id="BMIG01000002">
    <property type="protein sequence ID" value="GGA89927.1"/>
    <property type="molecule type" value="Genomic_DNA"/>
</dbReference>
<protein>
    <recommendedName>
        <fullName evidence="9">Guanylate cyclase domain-containing protein</fullName>
    </recommendedName>
</protein>
<evidence type="ECO:0000259" key="9">
    <source>
        <dbReference type="PROSITE" id="PS50125"/>
    </source>
</evidence>
<comment type="similarity">
    <text evidence="7">Belongs to the adenylyl cyclase class-4/guanylyl cyclase family.</text>
</comment>
<dbReference type="PANTHER" id="PTHR11920:SF335">
    <property type="entry name" value="GUANYLATE CYCLASE"/>
    <property type="match status" value="1"/>
</dbReference>
<gene>
    <name evidence="10" type="ORF">GCM10011496_08440</name>
</gene>
<feature type="transmembrane region" description="Helical" evidence="8">
    <location>
        <begin position="84"/>
        <end position="105"/>
    </location>
</feature>
<keyword evidence="2 8" id="KW-0812">Transmembrane</keyword>
<dbReference type="GO" id="GO:0035556">
    <property type="term" value="P:intracellular signal transduction"/>
    <property type="evidence" value="ECO:0007669"/>
    <property type="project" value="InterPro"/>
</dbReference>
<dbReference type="Gene3D" id="3.30.70.1230">
    <property type="entry name" value="Nucleotide cyclase"/>
    <property type="match status" value="1"/>
</dbReference>
<evidence type="ECO:0000256" key="2">
    <source>
        <dbReference type="ARBA" id="ARBA00022692"/>
    </source>
</evidence>
<feature type="transmembrane region" description="Helical" evidence="8">
    <location>
        <begin position="51"/>
        <end position="72"/>
    </location>
</feature>
<feature type="domain" description="Guanylate cyclase" evidence="9">
    <location>
        <begin position="230"/>
        <end position="351"/>
    </location>
</feature>
<dbReference type="GO" id="GO:0004016">
    <property type="term" value="F:adenylate cyclase activity"/>
    <property type="evidence" value="ECO:0007669"/>
    <property type="project" value="UniProtKB-ARBA"/>
</dbReference>
<dbReference type="SMART" id="SM00044">
    <property type="entry name" value="CYCc"/>
    <property type="match status" value="1"/>
</dbReference>
<name>A0A916S904_9BURK</name>
<comment type="caution">
    <text evidence="10">The sequence shown here is derived from an EMBL/GenBank/DDBJ whole genome shotgun (WGS) entry which is preliminary data.</text>
</comment>
<evidence type="ECO:0000313" key="10">
    <source>
        <dbReference type="EMBL" id="GGA89927.1"/>
    </source>
</evidence>
<evidence type="ECO:0000256" key="7">
    <source>
        <dbReference type="RuleBase" id="RU000405"/>
    </source>
</evidence>
<dbReference type="SUPFAM" id="SSF55073">
    <property type="entry name" value="Nucleotide cyclase"/>
    <property type="match status" value="1"/>
</dbReference>
<keyword evidence="6 7" id="KW-0456">Lyase</keyword>
<proteinExistence type="inferred from homology"/>
<dbReference type="PROSITE" id="PS00452">
    <property type="entry name" value="GUANYLATE_CYCLASE_1"/>
    <property type="match status" value="1"/>
</dbReference>
<comment type="subcellular location">
    <subcellularLocation>
        <location evidence="1">Membrane</location>
    </subcellularLocation>
</comment>
<dbReference type="PROSITE" id="PS50125">
    <property type="entry name" value="GUANYLATE_CYCLASE_2"/>
    <property type="match status" value="1"/>
</dbReference>
<dbReference type="GO" id="GO:0016020">
    <property type="term" value="C:membrane"/>
    <property type="evidence" value="ECO:0007669"/>
    <property type="project" value="UniProtKB-SubCell"/>
</dbReference>
<feature type="transmembrane region" description="Helical" evidence="8">
    <location>
        <begin position="21"/>
        <end position="45"/>
    </location>
</feature>
<reference evidence="10" key="1">
    <citation type="journal article" date="2014" name="Int. J. Syst. Evol. Microbiol.">
        <title>Complete genome sequence of Corynebacterium casei LMG S-19264T (=DSM 44701T), isolated from a smear-ripened cheese.</title>
        <authorList>
            <consortium name="US DOE Joint Genome Institute (JGI-PGF)"/>
            <person name="Walter F."/>
            <person name="Albersmeier A."/>
            <person name="Kalinowski J."/>
            <person name="Ruckert C."/>
        </authorList>
    </citation>
    <scope>NUCLEOTIDE SEQUENCE</scope>
    <source>
        <strain evidence="10">CGMCC 1.15322</strain>
    </source>
</reference>
<keyword evidence="4 8" id="KW-1133">Transmembrane helix</keyword>
<evidence type="ECO:0000256" key="1">
    <source>
        <dbReference type="ARBA" id="ARBA00004370"/>
    </source>
</evidence>
<dbReference type="GO" id="GO:0009190">
    <property type="term" value="P:cyclic nucleotide biosynthetic process"/>
    <property type="evidence" value="ECO:0007669"/>
    <property type="project" value="InterPro"/>
</dbReference>
<organism evidence="10 11">
    <name type="scientific">Polaromonas eurypsychrophila</name>
    <dbReference type="NCBI Taxonomy" id="1614635"/>
    <lineage>
        <taxon>Bacteria</taxon>
        <taxon>Pseudomonadati</taxon>
        <taxon>Pseudomonadota</taxon>
        <taxon>Betaproteobacteria</taxon>
        <taxon>Burkholderiales</taxon>
        <taxon>Comamonadaceae</taxon>
        <taxon>Polaromonas</taxon>
    </lineage>
</organism>
<evidence type="ECO:0000256" key="6">
    <source>
        <dbReference type="ARBA" id="ARBA00023239"/>
    </source>
</evidence>
<sequence length="421" mass="45468">MQDPAFREWLVSKSWAQGVRYSKVVACLLPPAALAVHAPSIAGGWEALPAASLWLLGWQLTAELFFLGIVAADRLLPPSHSREIPLHLACIGAVALATWIGAAAAWRRGDLSIYAAGLTFVATVMCTPRPVRRPMYLLSFAVLGLAAVWRHGDAARVLATLVNPFCVVVLCMELDKFSYARNLELFTETRRAETERARADRVLYNVLPAPIAEELKRDGKVKAVKFENMGVLFADIAGFTSFSRALPPDALVLVLNDIFSAFDELVERHALEKIKTIGDAYMVVSDQRLDSLAQLALDMGDALERYNRGNGTRLGMRIGIHAGPAVAGVIGVKRFLYDVWGDTVNVASRMESTGATGAIHVTEAVYLQTRGQFEFSARGPLEIEGGGTLSTWWLRGPAGPVSGKQAGALLSDGLAEAPAVT</sequence>
<dbReference type="InterPro" id="IPR018297">
    <property type="entry name" value="A/G_cyclase_CS"/>
</dbReference>
<dbReference type="CDD" id="cd07302">
    <property type="entry name" value="CHD"/>
    <property type="match status" value="1"/>
</dbReference>
<reference evidence="10" key="2">
    <citation type="submission" date="2020-09" db="EMBL/GenBank/DDBJ databases">
        <authorList>
            <person name="Sun Q."/>
            <person name="Zhou Y."/>
        </authorList>
    </citation>
    <scope>NUCLEOTIDE SEQUENCE</scope>
    <source>
        <strain evidence="10">CGMCC 1.15322</strain>
    </source>
</reference>
<dbReference type="InterPro" id="IPR029787">
    <property type="entry name" value="Nucleotide_cyclase"/>
</dbReference>